<dbReference type="NCBIfam" id="TIGR00738">
    <property type="entry name" value="rrf2_super"/>
    <property type="match status" value="1"/>
</dbReference>
<accession>A0A0B5BDK0</accession>
<dbReference type="KEGG" id="gpi:GPICK_03800"/>
<dbReference type="InterPro" id="IPR036388">
    <property type="entry name" value="WH-like_DNA-bd_sf"/>
</dbReference>
<dbReference type="GO" id="GO:0003677">
    <property type="term" value="F:DNA binding"/>
    <property type="evidence" value="ECO:0007669"/>
    <property type="project" value="UniProtKB-KW"/>
</dbReference>
<dbReference type="OrthoDB" id="9800519at2"/>
<evidence type="ECO:0000313" key="2">
    <source>
        <dbReference type="EMBL" id="AJE02610.1"/>
    </source>
</evidence>
<dbReference type="SUPFAM" id="SSF46785">
    <property type="entry name" value="Winged helix' DNA-binding domain"/>
    <property type="match status" value="1"/>
</dbReference>
<reference evidence="2 3" key="1">
    <citation type="journal article" date="2015" name="Genome Announc.">
        <title>Complete Genome of Geobacter pickeringii G13T, a Metal-Reducing Isolate from Sedimentary Kaolin Deposits.</title>
        <authorList>
            <person name="Badalamenti J.P."/>
            <person name="Bond D.R."/>
        </authorList>
    </citation>
    <scope>NUCLEOTIDE SEQUENCE [LARGE SCALE GENOMIC DNA]</scope>
    <source>
        <strain evidence="2 3">G13</strain>
    </source>
</reference>
<protein>
    <submittedName>
        <fullName evidence="2">Transcriptional regulator</fullName>
    </submittedName>
</protein>
<dbReference type="AlphaFoldDB" id="A0A0B5BDK0"/>
<dbReference type="FunFam" id="1.10.10.10:FF:000026">
    <property type="entry name" value="HTH-type transcriptional regulator IscR"/>
    <property type="match status" value="1"/>
</dbReference>
<keyword evidence="3" id="KW-1185">Reference proteome</keyword>
<dbReference type="PANTHER" id="PTHR33221:SF5">
    <property type="entry name" value="HTH-TYPE TRANSCRIPTIONAL REGULATOR ISCR"/>
    <property type="match status" value="1"/>
</dbReference>
<evidence type="ECO:0000313" key="3">
    <source>
        <dbReference type="Proteomes" id="UP000057609"/>
    </source>
</evidence>
<dbReference type="InterPro" id="IPR030489">
    <property type="entry name" value="TR_Rrf2-type_CS"/>
</dbReference>
<dbReference type="GO" id="GO:0005829">
    <property type="term" value="C:cytosol"/>
    <property type="evidence" value="ECO:0007669"/>
    <property type="project" value="TreeGrafter"/>
</dbReference>
<dbReference type="RefSeq" id="WP_039740642.1">
    <property type="nucleotide sequence ID" value="NZ_CP009788.1"/>
</dbReference>
<dbReference type="PROSITE" id="PS51197">
    <property type="entry name" value="HTH_RRF2_2"/>
    <property type="match status" value="1"/>
</dbReference>
<proteinExistence type="predicted"/>
<dbReference type="Pfam" id="PF02082">
    <property type="entry name" value="Rrf2"/>
    <property type="match status" value="1"/>
</dbReference>
<dbReference type="HOGENOM" id="CLU_107144_0_1_7"/>
<dbReference type="EMBL" id="CP009788">
    <property type="protein sequence ID" value="AJE02610.1"/>
    <property type="molecule type" value="Genomic_DNA"/>
</dbReference>
<dbReference type="STRING" id="345632.GPICK_03800"/>
<dbReference type="PROSITE" id="PS01332">
    <property type="entry name" value="HTH_RRF2_1"/>
    <property type="match status" value="1"/>
</dbReference>
<dbReference type="Gene3D" id="1.10.10.10">
    <property type="entry name" value="Winged helix-like DNA-binding domain superfamily/Winged helix DNA-binding domain"/>
    <property type="match status" value="1"/>
</dbReference>
<dbReference type="GO" id="GO:0003700">
    <property type="term" value="F:DNA-binding transcription factor activity"/>
    <property type="evidence" value="ECO:0007669"/>
    <property type="project" value="TreeGrafter"/>
</dbReference>
<name>A0A0B5BDK0_9BACT</name>
<organism evidence="2 3">
    <name type="scientific">Geobacter pickeringii</name>
    <dbReference type="NCBI Taxonomy" id="345632"/>
    <lineage>
        <taxon>Bacteria</taxon>
        <taxon>Pseudomonadati</taxon>
        <taxon>Thermodesulfobacteriota</taxon>
        <taxon>Desulfuromonadia</taxon>
        <taxon>Geobacterales</taxon>
        <taxon>Geobacteraceae</taxon>
        <taxon>Geobacter</taxon>
    </lineage>
</organism>
<sequence>MRLSTRAQYAVRAMVDLALHSGGRPVALRDIAEREDIPLNYLEQLFNRLRRGRIVESVRGPGGGYLLARESAAIRVGEIVATVEEPLTPVSCMDEKKGRCTRPAACTTHNVWQMLGERIRGFLDSITLEDLTREARERGEAE</sequence>
<dbReference type="PANTHER" id="PTHR33221">
    <property type="entry name" value="WINGED HELIX-TURN-HELIX TRANSCRIPTIONAL REGULATOR, RRF2 FAMILY"/>
    <property type="match status" value="1"/>
</dbReference>
<gene>
    <name evidence="2" type="ORF">GPICK_03800</name>
</gene>
<keyword evidence="1" id="KW-0238">DNA-binding</keyword>
<evidence type="ECO:0000256" key="1">
    <source>
        <dbReference type="ARBA" id="ARBA00023125"/>
    </source>
</evidence>
<dbReference type="InterPro" id="IPR036390">
    <property type="entry name" value="WH_DNA-bd_sf"/>
</dbReference>
<dbReference type="Proteomes" id="UP000057609">
    <property type="component" value="Chromosome"/>
</dbReference>
<dbReference type="InterPro" id="IPR000944">
    <property type="entry name" value="Tscrpt_reg_Rrf2"/>
</dbReference>